<organism evidence="2 3">
    <name type="scientific">Corchorus capsularis</name>
    <name type="common">Jute</name>
    <dbReference type="NCBI Taxonomy" id="210143"/>
    <lineage>
        <taxon>Eukaryota</taxon>
        <taxon>Viridiplantae</taxon>
        <taxon>Streptophyta</taxon>
        <taxon>Embryophyta</taxon>
        <taxon>Tracheophyta</taxon>
        <taxon>Spermatophyta</taxon>
        <taxon>Magnoliopsida</taxon>
        <taxon>eudicotyledons</taxon>
        <taxon>Gunneridae</taxon>
        <taxon>Pentapetalae</taxon>
        <taxon>rosids</taxon>
        <taxon>malvids</taxon>
        <taxon>Malvales</taxon>
        <taxon>Malvaceae</taxon>
        <taxon>Grewioideae</taxon>
        <taxon>Apeibeae</taxon>
        <taxon>Corchorus</taxon>
    </lineage>
</organism>
<feature type="domain" description="F-box" evidence="1">
    <location>
        <begin position="11"/>
        <end position="49"/>
    </location>
</feature>
<keyword evidence="3" id="KW-1185">Reference proteome</keyword>
<dbReference type="InterPro" id="IPR036047">
    <property type="entry name" value="F-box-like_dom_sf"/>
</dbReference>
<dbReference type="STRING" id="210143.A0A1R3IIP2"/>
<dbReference type="CDD" id="cd22157">
    <property type="entry name" value="F-box_AtFBW1-like"/>
    <property type="match status" value="1"/>
</dbReference>
<sequence>MSSAEVIGSNDDIIMEILLHLPVKSLIRFKLVSKNWLSLISDPNFVLRHSRQSHKTVSAFILACFLPRSFKCPPMYMHVSLDENQKQNSNSFQSQANFHFDPSAPGAIIISQSCNGLLLCYSFSRYNSTACVYYVFHPATNEFSILPETVCNKNSINYFSLAYDPTISPFYQVVCLQFSTISSCKIQIYSSKTETWRDAKNQELDYLSANFQHGVYWNGGIHWLFTSDGTSFRFDIEKETILQVPRPPLPENWNPHNLRHFMESQGHLFFIDFESPEYVIYEMEKDCSKWFVKYRFDINLIVTAFPDEIDKNRENSSNSVVELEKMISPVSLVEVENEGPLLVMSIPGRFISYRFKDNTFKTIREAGFYFSRRFKWYHTFNYMETLSYV</sequence>
<evidence type="ECO:0000313" key="2">
    <source>
        <dbReference type="EMBL" id="OMO82467.1"/>
    </source>
</evidence>
<dbReference type="SMART" id="SM00256">
    <property type="entry name" value="FBOX"/>
    <property type="match status" value="1"/>
</dbReference>
<dbReference type="OMA" id="SHISGWI"/>
<dbReference type="EMBL" id="AWWV01010012">
    <property type="protein sequence ID" value="OMO82467.1"/>
    <property type="molecule type" value="Genomic_DNA"/>
</dbReference>
<comment type="caution">
    <text evidence="2">The sequence shown here is derived from an EMBL/GenBank/DDBJ whole genome shotgun (WGS) entry which is preliminary data.</text>
</comment>
<proteinExistence type="predicted"/>
<dbReference type="OrthoDB" id="605328at2759"/>
<dbReference type="AlphaFoldDB" id="A0A1R3IIP2"/>
<dbReference type="PANTHER" id="PTHR35546">
    <property type="entry name" value="F-BOX PROTEIN INTERACTION DOMAIN PROTEIN-RELATED"/>
    <property type="match status" value="1"/>
</dbReference>
<dbReference type="PANTHER" id="PTHR35546:SF130">
    <property type="entry name" value="EXPRESSED PROTEIN"/>
    <property type="match status" value="1"/>
</dbReference>
<evidence type="ECO:0000313" key="3">
    <source>
        <dbReference type="Proteomes" id="UP000188268"/>
    </source>
</evidence>
<reference evidence="2 3" key="1">
    <citation type="submission" date="2013-09" db="EMBL/GenBank/DDBJ databases">
        <title>Corchorus capsularis genome sequencing.</title>
        <authorList>
            <person name="Alam M."/>
            <person name="Haque M.S."/>
            <person name="Islam M.S."/>
            <person name="Emdad E.M."/>
            <person name="Islam M.M."/>
            <person name="Ahmed B."/>
            <person name="Halim A."/>
            <person name="Hossen Q.M.M."/>
            <person name="Hossain M.Z."/>
            <person name="Ahmed R."/>
            <person name="Khan M.M."/>
            <person name="Islam R."/>
            <person name="Rashid M.M."/>
            <person name="Khan S.A."/>
            <person name="Rahman M.S."/>
            <person name="Alam M."/>
        </authorList>
    </citation>
    <scope>NUCLEOTIDE SEQUENCE [LARGE SCALE GENOMIC DNA]</scope>
    <source>
        <strain evidence="3">cv. CVL-1</strain>
        <tissue evidence="2">Whole seedling</tissue>
    </source>
</reference>
<dbReference type="SUPFAM" id="SSF81383">
    <property type="entry name" value="F-box domain"/>
    <property type="match status" value="1"/>
</dbReference>
<evidence type="ECO:0000259" key="1">
    <source>
        <dbReference type="SMART" id="SM00256"/>
    </source>
</evidence>
<dbReference type="Gene3D" id="1.20.1280.50">
    <property type="match status" value="1"/>
</dbReference>
<protein>
    <recommendedName>
        <fullName evidence="1">F-box domain-containing protein</fullName>
    </recommendedName>
</protein>
<accession>A0A1R3IIP2</accession>
<gene>
    <name evidence="2" type="ORF">CCACVL1_11945</name>
</gene>
<name>A0A1R3IIP2_COCAP</name>
<dbReference type="InterPro" id="IPR055290">
    <property type="entry name" value="At3g26010-like"/>
</dbReference>
<dbReference type="Pfam" id="PF00646">
    <property type="entry name" value="F-box"/>
    <property type="match status" value="1"/>
</dbReference>
<dbReference type="InterPro" id="IPR001810">
    <property type="entry name" value="F-box_dom"/>
</dbReference>
<dbReference type="Gramene" id="OMO82467">
    <property type="protein sequence ID" value="OMO82467"/>
    <property type="gene ID" value="CCACVL1_11945"/>
</dbReference>
<dbReference type="Proteomes" id="UP000188268">
    <property type="component" value="Unassembled WGS sequence"/>
</dbReference>